<dbReference type="EMBL" id="VJWA01000002">
    <property type="protein sequence ID" value="TRW14935.1"/>
    <property type="molecule type" value="Genomic_DNA"/>
</dbReference>
<keyword evidence="2" id="KW-0413">Isomerase</keyword>
<dbReference type="Gene3D" id="1.10.12.10">
    <property type="entry name" value="Lyase 2-enoyl-coa Hydratase, Chain A, domain 2"/>
    <property type="match status" value="1"/>
</dbReference>
<evidence type="ECO:0000313" key="2">
    <source>
        <dbReference type="EMBL" id="TRW14935.1"/>
    </source>
</evidence>
<dbReference type="Pfam" id="PF00378">
    <property type="entry name" value="ECH_1"/>
    <property type="match status" value="1"/>
</dbReference>
<dbReference type="GO" id="GO:0016853">
    <property type="term" value="F:isomerase activity"/>
    <property type="evidence" value="ECO:0007669"/>
    <property type="project" value="UniProtKB-KW"/>
</dbReference>
<dbReference type="PANTHER" id="PTHR42964:SF1">
    <property type="entry name" value="POLYKETIDE BIOSYNTHESIS ENOYL-COA HYDRATASE PKSH-RELATED"/>
    <property type="match status" value="1"/>
</dbReference>
<keyword evidence="3" id="KW-1185">Reference proteome</keyword>
<dbReference type="PANTHER" id="PTHR42964">
    <property type="entry name" value="ENOYL-COA HYDRATASE"/>
    <property type="match status" value="1"/>
</dbReference>
<name>A0A552U9P8_9SPHN</name>
<dbReference type="GO" id="GO:0008300">
    <property type="term" value="P:isoprenoid catabolic process"/>
    <property type="evidence" value="ECO:0007669"/>
    <property type="project" value="TreeGrafter"/>
</dbReference>
<dbReference type="Proteomes" id="UP000317894">
    <property type="component" value="Unassembled WGS sequence"/>
</dbReference>
<dbReference type="CDD" id="cd06558">
    <property type="entry name" value="crotonase-like"/>
    <property type="match status" value="1"/>
</dbReference>
<proteinExistence type="inferred from homology"/>
<accession>A0A552U9P8</accession>
<reference evidence="2 3" key="1">
    <citation type="submission" date="2019-07" db="EMBL/GenBank/DDBJ databases">
        <title>Novel species isolated from glacier.</title>
        <authorList>
            <person name="Liu Q."/>
            <person name="Xin Y.-H."/>
        </authorList>
    </citation>
    <scope>NUCLEOTIDE SEQUENCE [LARGE SCALE GENOMIC DNA]</scope>
    <source>
        <strain evidence="2 3">LB1R16</strain>
    </source>
</reference>
<protein>
    <submittedName>
        <fullName evidence="2">Enoyl-CoA hydratase/isomerase family protein</fullName>
    </submittedName>
</protein>
<dbReference type="InterPro" id="IPR001753">
    <property type="entry name" value="Enoyl-CoA_hydra/iso"/>
</dbReference>
<gene>
    <name evidence="2" type="ORF">FMM06_14840</name>
</gene>
<dbReference type="RefSeq" id="WP_144335105.1">
    <property type="nucleotide sequence ID" value="NZ_VJWA01000002.1"/>
</dbReference>
<dbReference type="InterPro" id="IPR051683">
    <property type="entry name" value="Enoyl-CoA_Hydratase/Isomerase"/>
</dbReference>
<dbReference type="InterPro" id="IPR014748">
    <property type="entry name" value="Enoyl-CoA_hydra_C"/>
</dbReference>
<evidence type="ECO:0000256" key="1">
    <source>
        <dbReference type="ARBA" id="ARBA00005254"/>
    </source>
</evidence>
<evidence type="ECO:0000313" key="3">
    <source>
        <dbReference type="Proteomes" id="UP000317894"/>
    </source>
</evidence>
<comment type="caution">
    <text evidence="2">The sequence shown here is derived from an EMBL/GenBank/DDBJ whole genome shotgun (WGS) entry which is preliminary data.</text>
</comment>
<comment type="similarity">
    <text evidence="1">Belongs to the enoyl-CoA hydratase/isomerase family.</text>
</comment>
<dbReference type="OrthoDB" id="9802898at2"/>
<organism evidence="2 3">
    <name type="scientific">Glacieibacterium frigidum</name>
    <dbReference type="NCBI Taxonomy" id="2593303"/>
    <lineage>
        <taxon>Bacteria</taxon>
        <taxon>Pseudomonadati</taxon>
        <taxon>Pseudomonadota</taxon>
        <taxon>Alphaproteobacteria</taxon>
        <taxon>Sphingomonadales</taxon>
        <taxon>Sphingosinicellaceae</taxon>
        <taxon>Glacieibacterium</taxon>
    </lineage>
</organism>
<dbReference type="AlphaFoldDB" id="A0A552U9P8"/>
<dbReference type="SUPFAM" id="SSF52096">
    <property type="entry name" value="ClpP/crotonase"/>
    <property type="match status" value="1"/>
</dbReference>
<dbReference type="InterPro" id="IPR029045">
    <property type="entry name" value="ClpP/crotonase-like_dom_sf"/>
</dbReference>
<dbReference type="Gene3D" id="3.90.226.10">
    <property type="entry name" value="2-enoyl-CoA Hydratase, Chain A, domain 1"/>
    <property type="match status" value="1"/>
</dbReference>
<sequence>MSDGHFRETRDGAVVTITLDRLEKRNALTPASLKQLQTMAEGLADRPEVRAVIIRGEGHDFSVGADIGGMGGEAPPTVQIRRTAELGARLMRAIREIHQPTICVMQGIATGGATCIATACDFRIGAPDARVGYGEVKLGINLMWNALPLAIHTVGLARAKRMVMTGELFDATTMLAWGFFDELVEAGAHDDAARAMAERYAALPPVAVQMIKRSANAVAGALDQAIMHADADQWLLATRTGDFREGVAAFFEKRPPRFSGA</sequence>